<feature type="domain" description="DUF6862" evidence="1">
    <location>
        <begin position="13"/>
        <end position="68"/>
    </location>
</feature>
<feature type="non-terminal residue" evidence="2">
    <location>
        <position position="1"/>
    </location>
</feature>
<dbReference type="InterPro" id="IPR049271">
    <property type="entry name" value="DUF6862"/>
</dbReference>
<feature type="non-terminal residue" evidence="2">
    <location>
        <position position="147"/>
    </location>
</feature>
<evidence type="ECO:0000313" key="3">
    <source>
        <dbReference type="Proteomes" id="UP001352533"/>
    </source>
</evidence>
<dbReference type="Proteomes" id="UP001352533">
    <property type="component" value="Unassembled WGS sequence"/>
</dbReference>
<proteinExistence type="predicted"/>
<accession>A0ABU7QT99</accession>
<dbReference type="EMBL" id="JAMDKS010000089">
    <property type="protein sequence ID" value="MEE6113813.1"/>
    <property type="molecule type" value="Genomic_DNA"/>
</dbReference>
<comment type="caution">
    <text evidence="2">The sequence shown here is derived from an EMBL/GenBank/DDBJ whole genome shotgun (WGS) entry which is preliminary data.</text>
</comment>
<sequence>RKAELDILIQTEADPEKRKAYEAERAEIIKRDIDRQQAIEASCQRFNKGSADCASQIAEANRAKASYSASTDLIRGVGVQRDKRRYSELFKNDFYRVNEALQGKDPVTMQKEAFAIEVSKAKNTRPEDEYTWISNGIDLGWLGEYQG</sequence>
<gene>
    <name evidence="2" type="ORF">M5S25_11640</name>
</gene>
<reference evidence="2 3" key="1">
    <citation type="journal article" date="2022" name="Front. Microbiol.">
        <title>Commensal bacteria contribute to the growth of multidrug-resistant Avibacterium paragallinarum in chickens.</title>
        <authorList>
            <person name="Zhu J."/>
            <person name="Chen Y."/>
            <person name="Wu Y."/>
            <person name="Wang Y."/>
            <person name="Zhu K."/>
        </authorList>
    </citation>
    <scope>NUCLEOTIDE SEQUENCE [LARGE SCALE GENOMIC DNA]</scope>
    <source>
        <strain evidence="2 3">AV12</strain>
    </source>
</reference>
<dbReference type="RefSeq" id="WP_194757637.1">
    <property type="nucleotide sequence ID" value="NZ_JACEWB010000089.1"/>
</dbReference>
<organism evidence="2 3">
    <name type="scientific">Avibacterium paragallinarum</name>
    <name type="common">Haemophilus gallinarum</name>
    <dbReference type="NCBI Taxonomy" id="728"/>
    <lineage>
        <taxon>Bacteria</taxon>
        <taxon>Pseudomonadati</taxon>
        <taxon>Pseudomonadota</taxon>
        <taxon>Gammaproteobacteria</taxon>
        <taxon>Pasteurellales</taxon>
        <taxon>Pasteurellaceae</taxon>
        <taxon>Avibacterium</taxon>
    </lineage>
</organism>
<evidence type="ECO:0000259" key="1">
    <source>
        <dbReference type="Pfam" id="PF21726"/>
    </source>
</evidence>
<name>A0ABU7QT99_AVIPA</name>
<protein>
    <recommendedName>
        <fullName evidence="1">DUF6862 domain-containing protein</fullName>
    </recommendedName>
</protein>
<dbReference type="Pfam" id="PF21726">
    <property type="entry name" value="DUF6862"/>
    <property type="match status" value="1"/>
</dbReference>
<keyword evidence="3" id="KW-1185">Reference proteome</keyword>
<evidence type="ECO:0000313" key="2">
    <source>
        <dbReference type="EMBL" id="MEE6113813.1"/>
    </source>
</evidence>